<dbReference type="OrthoDB" id="1302410at2759"/>
<dbReference type="EMBL" id="CAJNNV010030538">
    <property type="protein sequence ID" value="CAE8632844.1"/>
    <property type="molecule type" value="Genomic_DNA"/>
</dbReference>
<feature type="region of interest" description="Disordered" evidence="1">
    <location>
        <begin position="1"/>
        <end position="21"/>
    </location>
</feature>
<keyword evidence="4" id="KW-1185">Reference proteome</keyword>
<evidence type="ECO:0000313" key="3">
    <source>
        <dbReference type="EMBL" id="CAE8704962.1"/>
    </source>
</evidence>
<dbReference type="AlphaFoldDB" id="A0A813H5G6"/>
<protein>
    <recommendedName>
        <fullName evidence="5">PDZ domain-containing protein</fullName>
    </recommendedName>
</protein>
<reference evidence="2" key="1">
    <citation type="submission" date="2021-02" db="EMBL/GenBank/DDBJ databases">
        <authorList>
            <person name="Dougan E. K."/>
            <person name="Rhodes N."/>
            <person name="Thang M."/>
            <person name="Chan C."/>
        </authorList>
    </citation>
    <scope>NUCLEOTIDE SEQUENCE</scope>
</reference>
<comment type="caution">
    <text evidence="2">The sequence shown here is derived from an EMBL/GenBank/DDBJ whole genome shotgun (WGS) entry which is preliminary data.</text>
</comment>
<dbReference type="Proteomes" id="UP000654075">
    <property type="component" value="Unassembled WGS sequence"/>
</dbReference>
<organism evidence="2 4">
    <name type="scientific">Polarella glacialis</name>
    <name type="common">Dinoflagellate</name>
    <dbReference type="NCBI Taxonomy" id="89957"/>
    <lineage>
        <taxon>Eukaryota</taxon>
        <taxon>Sar</taxon>
        <taxon>Alveolata</taxon>
        <taxon>Dinophyceae</taxon>
        <taxon>Suessiales</taxon>
        <taxon>Suessiaceae</taxon>
        <taxon>Polarella</taxon>
    </lineage>
</organism>
<sequence>MSSARSCDQPEPPMAPAPQGRSRVLRVEFKGRPYDWLNLDEMGEVVRSEDFANTLRENIVHYFNVPFDSQAIFDEDGLLITAVDIARGLQSVRPYFRVYDIRDMPQDLKEQTFQRVAVISYEVARCQQNLSNVRGNPMGPGIGLAPPEPMALSGAAAGCGSRPVSPWPVREPSLADRLGARGGSATPPLSQSRSQSTLMVPETYGGAGPGGCGSAYANGMGQGFCGFHPQGGPCPGMAPAPPPFGHGQGCGLAPCGGLSPRGGPVLGYFNNGMPVAPNGMPGMPGMPGGFAASAPPPVRQYNNGLPRNGWQEPPPRDFEVALSKDLRGQQPERFGFANVPSVDGRSLQVTWIDPNGLLGGWNRTYPDKIVQEGDLILSVNGLLGDVEAMRNQLQYNSVSMRIQPSAPGFQR</sequence>
<proteinExistence type="predicted"/>
<dbReference type="Proteomes" id="UP000626109">
    <property type="component" value="Unassembled WGS sequence"/>
</dbReference>
<feature type="region of interest" description="Disordered" evidence="1">
    <location>
        <begin position="163"/>
        <end position="196"/>
    </location>
</feature>
<feature type="compositionally biased region" description="Polar residues" evidence="1">
    <location>
        <begin position="187"/>
        <end position="196"/>
    </location>
</feature>
<accession>A0A813H5G6</accession>
<gene>
    <name evidence="2" type="ORF">PGLA1383_LOCUS48773</name>
    <name evidence="3" type="ORF">PGLA2088_LOCUS33463</name>
</gene>
<evidence type="ECO:0000313" key="2">
    <source>
        <dbReference type="EMBL" id="CAE8632844.1"/>
    </source>
</evidence>
<evidence type="ECO:0000256" key="1">
    <source>
        <dbReference type="SAM" id="MobiDB-lite"/>
    </source>
</evidence>
<evidence type="ECO:0000313" key="4">
    <source>
        <dbReference type="Proteomes" id="UP000654075"/>
    </source>
</evidence>
<dbReference type="EMBL" id="CAJNNW010030887">
    <property type="protein sequence ID" value="CAE8704962.1"/>
    <property type="molecule type" value="Genomic_DNA"/>
</dbReference>
<name>A0A813H5G6_POLGL</name>
<evidence type="ECO:0008006" key="5">
    <source>
        <dbReference type="Google" id="ProtNLM"/>
    </source>
</evidence>